<dbReference type="SMART" id="SM00028">
    <property type="entry name" value="TPR"/>
    <property type="match status" value="2"/>
</dbReference>
<evidence type="ECO:0000256" key="2">
    <source>
        <dbReference type="SAM" id="MobiDB-lite"/>
    </source>
</evidence>
<accession>A0A7J5TVE3</accession>
<organism evidence="3 4">
    <name type="scientific">Rudanella paleaurantiibacter</name>
    <dbReference type="NCBI Taxonomy" id="2614655"/>
    <lineage>
        <taxon>Bacteria</taxon>
        <taxon>Pseudomonadati</taxon>
        <taxon>Bacteroidota</taxon>
        <taxon>Cytophagia</taxon>
        <taxon>Cytophagales</taxon>
        <taxon>Cytophagaceae</taxon>
        <taxon>Rudanella</taxon>
    </lineage>
</organism>
<keyword evidence="1" id="KW-0802">TPR repeat</keyword>
<name>A0A7J5TVE3_9BACT</name>
<evidence type="ECO:0008006" key="5">
    <source>
        <dbReference type="Google" id="ProtNLM"/>
    </source>
</evidence>
<reference evidence="3 4" key="1">
    <citation type="submission" date="2019-10" db="EMBL/GenBank/DDBJ databases">
        <title>Rudanella paleaurantiibacter sp. nov., isolated from sludge.</title>
        <authorList>
            <person name="Xu S.Q."/>
        </authorList>
    </citation>
    <scope>NUCLEOTIDE SEQUENCE [LARGE SCALE GENOMIC DNA]</scope>
    <source>
        <strain evidence="3 4">HX-22-17</strain>
    </source>
</reference>
<dbReference type="InterPro" id="IPR019734">
    <property type="entry name" value="TPR_rpt"/>
</dbReference>
<dbReference type="AlphaFoldDB" id="A0A7J5TVE3"/>
<evidence type="ECO:0000256" key="1">
    <source>
        <dbReference type="PROSITE-ProRule" id="PRU00339"/>
    </source>
</evidence>
<comment type="caution">
    <text evidence="3">The sequence shown here is derived from an EMBL/GenBank/DDBJ whole genome shotgun (WGS) entry which is preliminary data.</text>
</comment>
<dbReference type="RefSeq" id="WP_152126061.1">
    <property type="nucleotide sequence ID" value="NZ_WELI01000009.1"/>
</dbReference>
<dbReference type="Gene3D" id="1.25.40.10">
    <property type="entry name" value="Tetratricopeptide repeat domain"/>
    <property type="match status" value="1"/>
</dbReference>
<gene>
    <name evidence="3" type="ORF">F5984_20415</name>
</gene>
<dbReference type="EMBL" id="WELI01000009">
    <property type="protein sequence ID" value="KAB7728115.1"/>
    <property type="molecule type" value="Genomic_DNA"/>
</dbReference>
<proteinExistence type="predicted"/>
<dbReference type="PROSITE" id="PS50005">
    <property type="entry name" value="TPR"/>
    <property type="match status" value="1"/>
</dbReference>
<evidence type="ECO:0000313" key="4">
    <source>
        <dbReference type="Proteomes" id="UP000488299"/>
    </source>
</evidence>
<protein>
    <recommendedName>
        <fullName evidence="5">Tetratricopeptide repeat protein</fullName>
    </recommendedName>
</protein>
<keyword evidence="4" id="KW-1185">Reference proteome</keyword>
<dbReference type="InterPro" id="IPR011990">
    <property type="entry name" value="TPR-like_helical_dom_sf"/>
</dbReference>
<dbReference type="Pfam" id="PF13181">
    <property type="entry name" value="TPR_8"/>
    <property type="match status" value="1"/>
</dbReference>
<feature type="region of interest" description="Disordered" evidence="2">
    <location>
        <begin position="142"/>
        <end position="175"/>
    </location>
</feature>
<sequence>MRLILSFLLAAIWPFGSFDSISQNNRARKEADNAFRAGDYKRAVQYYAFLIKQPAQTEAAIWLNLGHAYFALGQYGQANAAYQRFEPTETGPLLAVAYVQRSVIACAARDTSRALQLLQQALLIDPQNEPARYNFELVKSRFSGKKPPQPRQKPSAQPQAQRDSSGQELVRSPRQEQVLRRLRNLNMTEEQANLLLNAMRDDDVPLELARRRAGRKGGGRW</sequence>
<evidence type="ECO:0000313" key="3">
    <source>
        <dbReference type="EMBL" id="KAB7728115.1"/>
    </source>
</evidence>
<feature type="repeat" description="TPR" evidence="1">
    <location>
        <begin position="95"/>
        <end position="128"/>
    </location>
</feature>
<dbReference type="SUPFAM" id="SSF48452">
    <property type="entry name" value="TPR-like"/>
    <property type="match status" value="1"/>
</dbReference>
<dbReference type="Proteomes" id="UP000488299">
    <property type="component" value="Unassembled WGS sequence"/>
</dbReference>
<feature type="compositionally biased region" description="Polar residues" evidence="2">
    <location>
        <begin position="152"/>
        <end position="167"/>
    </location>
</feature>